<gene>
    <name evidence="10" type="ORF">HPO_11189</name>
</gene>
<evidence type="ECO:0000256" key="4">
    <source>
        <dbReference type="ARBA" id="ARBA00023295"/>
    </source>
</evidence>
<dbReference type="STRING" id="1280954.HPO_11189"/>
<dbReference type="SUPFAM" id="SSF49899">
    <property type="entry name" value="Concanavalin A-like lectins/glucanases"/>
    <property type="match status" value="1"/>
</dbReference>
<dbReference type="GO" id="GO:0004553">
    <property type="term" value="F:hydrolase activity, hydrolyzing O-glycosyl compounds"/>
    <property type="evidence" value="ECO:0007669"/>
    <property type="project" value="InterPro"/>
</dbReference>
<evidence type="ECO:0000313" key="11">
    <source>
        <dbReference type="Proteomes" id="UP000027100"/>
    </source>
</evidence>
<protein>
    <recommendedName>
        <fullName evidence="2">Beta-glucanase</fullName>
    </recommendedName>
    <alternativeName>
        <fullName evidence="7">1,3-1,4-beta-D-glucan 4-glucanohydrolase</fullName>
    </alternativeName>
    <alternativeName>
        <fullName evidence="6">Endo-beta-1,3-1,4 glucanase</fullName>
    </alternativeName>
    <alternativeName>
        <fullName evidence="5">Lichenase</fullName>
    </alternativeName>
</protein>
<dbReference type="InterPro" id="IPR000757">
    <property type="entry name" value="Beta-glucanase-like"/>
</dbReference>
<keyword evidence="3" id="KW-0378">Hydrolase</keyword>
<evidence type="ECO:0000256" key="7">
    <source>
        <dbReference type="ARBA" id="ARBA00031665"/>
    </source>
</evidence>
<evidence type="ECO:0000256" key="8">
    <source>
        <dbReference type="PIRSR" id="PIRSR608264-1"/>
    </source>
</evidence>
<feature type="active site" description="Proton donor" evidence="8">
    <location>
        <position position="207"/>
    </location>
</feature>
<evidence type="ECO:0000256" key="2">
    <source>
        <dbReference type="ARBA" id="ARBA00014569"/>
    </source>
</evidence>
<organism evidence="10 11">
    <name type="scientific">Hyphomonas polymorpha PS728</name>
    <dbReference type="NCBI Taxonomy" id="1280954"/>
    <lineage>
        <taxon>Bacteria</taxon>
        <taxon>Pseudomonadati</taxon>
        <taxon>Pseudomonadota</taxon>
        <taxon>Alphaproteobacteria</taxon>
        <taxon>Hyphomonadales</taxon>
        <taxon>Hyphomonadaceae</taxon>
        <taxon>Hyphomonas</taxon>
    </lineage>
</organism>
<dbReference type="PRINTS" id="PR00737">
    <property type="entry name" value="GLHYDRLASE16"/>
</dbReference>
<evidence type="ECO:0000256" key="6">
    <source>
        <dbReference type="ARBA" id="ARBA00029771"/>
    </source>
</evidence>
<dbReference type="OrthoDB" id="9809583at2"/>
<dbReference type="Gene3D" id="2.60.120.200">
    <property type="match status" value="1"/>
</dbReference>
<feature type="active site" description="Nucleophile" evidence="8">
    <location>
        <position position="203"/>
    </location>
</feature>
<evidence type="ECO:0000256" key="3">
    <source>
        <dbReference type="ARBA" id="ARBA00022801"/>
    </source>
</evidence>
<keyword evidence="4" id="KW-0326">Glycosidase</keyword>
<dbReference type="AlphaFoldDB" id="A0A062VCY9"/>
<dbReference type="PROSITE" id="PS51762">
    <property type="entry name" value="GH16_2"/>
    <property type="match status" value="1"/>
</dbReference>
<sequence>MAHIGNTQSAIWTRFSRSIDLAVVACLAIVAATGAIALSPPAPVAEKTVIVAEISAPPAPKAPSVRQRAPQLQPQFFPWKAPETYTPVLPEAPKPAIPNRQQEAFLTRMRGQTPFRASTHDNLATHYGGNWREDNVSETSSGTLLSIHRVKGESMPYTIAELQSPGKYGYGRYEVIMRPARGSGTVSAFFTFTGAHFGDPHDEVDIEFLGQDTTKVHFNYFRKGKRGAFEGFDLPFDAADADRLYAFEWTPDRITWFIEGQPIYSTPTGDAGIPAAPGKIMMSAWVGKPFIEGWTGKPTFTSGTGAHYSCVSFVPMGGTGPGCGDNYTPPVVLSP</sequence>
<name>A0A062VCY9_9PROT</name>
<dbReference type="PATRIC" id="fig|1280954.3.peg.2267"/>
<dbReference type="Proteomes" id="UP000027100">
    <property type="component" value="Unassembled WGS sequence"/>
</dbReference>
<evidence type="ECO:0000256" key="1">
    <source>
        <dbReference type="ARBA" id="ARBA00006865"/>
    </source>
</evidence>
<accession>A0A062VCY9</accession>
<dbReference type="InterPro" id="IPR044791">
    <property type="entry name" value="Beta-glucanase/XTH"/>
</dbReference>
<comment type="caution">
    <text evidence="10">The sequence shown here is derived from an EMBL/GenBank/DDBJ whole genome shotgun (WGS) entry which is preliminary data.</text>
</comment>
<dbReference type="RefSeq" id="WP_051612541.1">
    <property type="nucleotide sequence ID" value="NZ_ARYM01000012.1"/>
</dbReference>
<reference evidence="10 11" key="1">
    <citation type="journal article" date="2014" name="Antonie Van Leeuwenhoek">
        <title>Hyphomonas beringensis sp. nov. and Hyphomonas chukchiensis sp. nov., isolated from surface seawater of the Bering Sea and Chukchi Sea.</title>
        <authorList>
            <person name="Li C."/>
            <person name="Lai Q."/>
            <person name="Li G."/>
            <person name="Dong C."/>
            <person name="Wang J."/>
            <person name="Liao Y."/>
            <person name="Shao Z."/>
        </authorList>
    </citation>
    <scope>NUCLEOTIDE SEQUENCE [LARGE SCALE GENOMIC DNA]</scope>
    <source>
        <strain evidence="10 11">PS728</strain>
    </source>
</reference>
<dbReference type="InterPro" id="IPR008264">
    <property type="entry name" value="Beta_glucanase"/>
</dbReference>
<dbReference type="GO" id="GO:0005975">
    <property type="term" value="P:carbohydrate metabolic process"/>
    <property type="evidence" value="ECO:0007669"/>
    <property type="project" value="InterPro"/>
</dbReference>
<dbReference type="PANTHER" id="PTHR31062">
    <property type="entry name" value="XYLOGLUCAN ENDOTRANSGLUCOSYLASE/HYDROLASE PROTEIN 8-RELATED"/>
    <property type="match status" value="1"/>
</dbReference>
<proteinExistence type="inferred from homology"/>
<keyword evidence="11" id="KW-1185">Reference proteome</keyword>
<evidence type="ECO:0000259" key="9">
    <source>
        <dbReference type="PROSITE" id="PS51762"/>
    </source>
</evidence>
<feature type="domain" description="GH16" evidence="9">
    <location>
        <begin position="87"/>
        <end position="317"/>
    </location>
</feature>
<dbReference type="Pfam" id="PF00722">
    <property type="entry name" value="Glyco_hydro_16"/>
    <property type="match status" value="1"/>
</dbReference>
<evidence type="ECO:0000313" key="10">
    <source>
        <dbReference type="EMBL" id="KCZ98163.1"/>
    </source>
</evidence>
<dbReference type="eggNOG" id="COG2273">
    <property type="taxonomic scope" value="Bacteria"/>
</dbReference>
<dbReference type="EMBL" id="ARYM01000012">
    <property type="protein sequence ID" value="KCZ98163.1"/>
    <property type="molecule type" value="Genomic_DNA"/>
</dbReference>
<comment type="similarity">
    <text evidence="1">Belongs to the glycosyl hydrolase 16 family.</text>
</comment>
<dbReference type="InterPro" id="IPR013320">
    <property type="entry name" value="ConA-like_dom_sf"/>
</dbReference>
<evidence type="ECO:0000256" key="5">
    <source>
        <dbReference type="ARBA" id="ARBA00029722"/>
    </source>
</evidence>